<feature type="region of interest" description="Disordered" evidence="8">
    <location>
        <begin position="800"/>
        <end position="839"/>
    </location>
</feature>
<feature type="compositionally biased region" description="Polar residues" evidence="8">
    <location>
        <begin position="162"/>
        <end position="188"/>
    </location>
</feature>
<evidence type="ECO:0000313" key="11">
    <source>
        <dbReference type="EMBL" id="CAL1546064.1"/>
    </source>
</evidence>
<comment type="caution">
    <text evidence="11">The sequence shown here is derived from an EMBL/GenBank/DDBJ whole genome shotgun (WGS) entry which is preliminary data.</text>
</comment>
<evidence type="ECO:0000259" key="10">
    <source>
        <dbReference type="Pfam" id="PF12214"/>
    </source>
</evidence>
<dbReference type="AlphaFoldDB" id="A0AAV2IMD7"/>
<dbReference type="EMBL" id="CAXITT010000766">
    <property type="protein sequence ID" value="CAL1546064.1"/>
    <property type="molecule type" value="Genomic_DNA"/>
</dbReference>
<comment type="subcellular location">
    <subcellularLocation>
        <location evidence="2">Cytoplasm</location>
        <location evidence="2">Cytoskeleton</location>
        <location evidence="2">Spindle</location>
    </subcellularLocation>
    <subcellularLocation>
        <location evidence="1">Nucleus</location>
    </subcellularLocation>
</comment>
<dbReference type="Proteomes" id="UP001497497">
    <property type="component" value="Unassembled WGS sequence"/>
</dbReference>
<keyword evidence="7" id="KW-0175">Coiled coil</keyword>
<feature type="region of interest" description="Disordered" evidence="8">
    <location>
        <begin position="42"/>
        <end position="237"/>
    </location>
</feature>
<keyword evidence="4" id="KW-0963">Cytoplasm</keyword>
<feature type="compositionally biased region" description="Basic and acidic residues" evidence="8">
    <location>
        <begin position="827"/>
        <end position="839"/>
    </location>
</feature>
<dbReference type="PANTHER" id="PTHR14326">
    <property type="entry name" value="TARGETING PROTEIN FOR XKLP2"/>
    <property type="match status" value="1"/>
</dbReference>
<organism evidence="11 12">
    <name type="scientific">Lymnaea stagnalis</name>
    <name type="common">Great pond snail</name>
    <name type="synonym">Helix stagnalis</name>
    <dbReference type="NCBI Taxonomy" id="6523"/>
    <lineage>
        <taxon>Eukaryota</taxon>
        <taxon>Metazoa</taxon>
        <taxon>Spiralia</taxon>
        <taxon>Lophotrochozoa</taxon>
        <taxon>Mollusca</taxon>
        <taxon>Gastropoda</taxon>
        <taxon>Heterobranchia</taxon>
        <taxon>Euthyneura</taxon>
        <taxon>Panpulmonata</taxon>
        <taxon>Hygrophila</taxon>
        <taxon>Lymnaeoidea</taxon>
        <taxon>Lymnaeidae</taxon>
        <taxon>Lymnaea</taxon>
    </lineage>
</organism>
<keyword evidence="5" id="KW-0206">Cytoskeleton</keyword>
<dbReference type="InterPro" id="IPR027329">
    <property type="entry name" value="TPX2_C"/>
</dbReference>
<dbReference type="GO" id="GO:0005634">
    <property type="term" value="C:nucleus"/>
    <property type="evidence" value="ECO:0007669"/>
    <property type="project" value="UniProtKB-SubCell"/>
</dbReference>
<evidence type="ECO:0000259" key="9">
    <source>
        <dbReference type="Pfam" id="PF06886"/>
    </source>
</evidence>
<feature type="region of interest" description="Disordered" evidence="8">
    <location>
        <begin position="417"/>
        <end position="491"/>
    </location>
</feature>
<dbReference type="Pfam" id="PF06886">
    <property type="entry name" value="TPX2"/>
    <property type="match status" value="1"/>
</dbReference>
<dbReference type="GO" id="GO:0005874">
    <property type="term" value="C:microtubule"/>
    <property type="evidence" value="ECO:0007669"/>
    <property type="project" value="InterPro"/>
</dbReference>
<evidence type="ECO:0000256" key="1">
    <source>
        <dbReference type="ARBA" id="ARBA00004123"/>
    </source>
</evidence>
<evidence type="ECO:0008006" key="13">
    <source>
        <dbReference type="Google" id="ProtNLM"/>
    </source>
</evidence>
<feature type="compositionally biased region" description="Basic and acidic residues" evidence="8">
    <location>
        <begin position="630"/>
        <end position="640"/>
    </location>
</feature>
<comment type="similarity">
    <text evidence="3">Belongs to the TPX2 family.</text>
</comment>
<feature type="domain" description="TPX2 C-terminal" evidence="9">
    <location>
        <begin position="746"/>
        <end position="820"/>
    </location>
</feature>
<evidence type="ECO:0000256" key="8">
    <source>
        <dbReference type="SAM" id="MobiDB-lite"/>
    </source>
</evidence>
<evidence type="ECO:0000256" key="7">
    <source>
        <dbReference type="SAM" id="Coils"/>
    </source>
</evidence>
<dbReference type="GO" id="GO:0005819">
    <property type="term" value="C:spindle"/>
    <property type="evidence" value="ECO:0007669"/>
    <property type="project" value="UniProtKB-SubCell"/>
</dbReference>
<feature type="region of interest" description="Disordered" evidence="8">
    <location>
        <begin position="613"/>
        <end position="692"/>
    </location>
</feature>
<feature type="coiled-coil region" evidence="7">
    <location>
        <begin position="757"/>
        <end position="796"/>
    </location>
</feature>
<feature type="compositionally biased region" description="Polar residues" evidence="8">
    <location>
        <begin position="85"/>
        <end position="94"/>
    </location>
</feature>
<evidence type="ECO:0000256" key="4">
    <source>
        <dbReference type="ARBA" id="ARBA00022490"/>
    </source>
</evidence>
<feature type="compositionally biased region" description="Polar residues" evidence="8">
    <location>
        <begin position="104"/>
        <end position="113"/>
    </location>
</feature>
<evidence type="ECO:0000256" key="2">
    <source>
        <dbReference type="ARBA" id="ARBA00004186"/>
    </source>
</evidence>
<keyword evidence="12" id="KW-1185">Reference proteome</keyword>
<feature type="compositionally biased region" description="Low complexity" evidence="8">
    <location>
        <begin position="661"/>
        <end position="673"/>
    </location>
</feature>
<keyword evidence="6" id="KW-0539">Nucleus</keyword>
<dbReference type="Pfam" id="PF12214">
    <property type="entry name" value="TPX2_importin"/>
    <property type="match status" value="1"/>
</dbReference>
<gene>
    <name evidence="11" type="ORF">GSLYS_00019441001</name>
</gene>
<feature type="domain" description="TPX2 central" evidence="10">
    <location>
        <begin position="456"/>
        <end position="580"/>
    </location>
</feature>
<accession>A0AAV2IMD7</accession>
<name>A0AAV2IMD7_LYMST</name>
<feature type="compositionally biased region" description="Basic and acidic residues" evidence="8">
    <location>
        <begin position="479"/>
        <end position="491"/>
    </location>
</feature>
<evidence type="ECO:0000313" key="12">
    <source>
        <dbReference type="Proteomes" id="UP001497497"/>
    </source>
</evidence>
<dbReference type="InterPro" id="IPR009675">
    <property type="entry name" value="TPX2_fam"/>
</dbReference>
<evidence type="ECO:0000256" key="5">
    <source>
        <dbReference type="ARBA" id="ARBA00023212"/>
    </source>
</evidence>
<protein>
    <recommendedName>
        <fullName evidence="13">Targeting protein for Xklp2</fullName>
    </recommendedName>
</protein>
<feature type="compositionally biased region" description="Basic residues" evidence="8">
    <location>
        <begin position="210"/>
        <end position="221"/>
    </location>
</feature>
<feature type="compositionally biased region" description="Basic and acidic residues" evidence="8">
    <location>
        <begin position="650"/>
        <end position="660"/>
    </location>
</feature>
<dbReference type="GO" id="GO:0060236">
    <property type="term" value="P:regulation of mitotic spindle organization"/>
    <property type="evidence" value="ECO:0007669"/>
    <property type="project" value="InterPro"/>
</dbReference>
<sequence>MTTESKWDFDAPQFVDFTQPDVVQTFYDDTWFDRHTEDDDFRNIGIEPAENGVTRPKQEKPQRILKGAGPVLSNGGVKAVPMDVSESSPRQRAQPTRMLVSETHAAQTSSVCPSPQKRKKLSDYDQSAADPSQHDDSPPDEPQSDAVTKSPRAHQDLLDSPAANTRLKSANTQSQISLPISDYVSASPNKRRQRSSSVTDKKVSGSAQKGIRRSPRKHVRSPMKASSGQRLNGLRRSQSLRDKGLRTAALNATKNMVAKPQNSSMNSSKSNLSEHSSSLVNLNKIKTSEELELEKIALLQKEADKARKIAQDSCKRALTAQGYIPVRSTQPSTLPLGFHFKTDERIKTVNPPVTEQRVKDFTKSLREALPASTLPTRPVIHGLTKTQPFKLHTQRSTPQLHQTEKYESVAEKVAAFHKKTPDRFRSQPIGSRGRSHSASKSNISGDEKRLRSQSPKPTIPKTPELSTRGRSRPNYALSQEEKEKLEFEEHQKQQFKAHPVNQKIFQVPKIGVPLAAPKSTTVAEEFNFHYKKSGSQKEADAEEEKYEFHARPLNPKILQGPVGVKPVAPQPITIPESPAFALKNRIRLPPELTIQEGPKMPVKANPPKFIGVPFKPKLAHQRTVPEPFTVEERSKEMMLRKERKIQQVYEEERKAREFHAQDLPSDSPDQLPPKQLRPPTQPEPFQLEVDERGQKYQEEFKSKQIEEEERLAREAAQFKARPNEVTHKEPFQVQKSARPLTEINGFAMNTDQRAVERELFDQHIKAREAEIEALKREREERIEREQMEAVARLRQEAVHKASGVKKYKPVNVKPSDKPLTTAQSPRFSERLRFKHETDL</sequence>
<evidence type="ECO:0000256" key="6">
    <source>
        <dbReference type="ARBA" id="ARBA00023242"/>
    </source>
</evidence>
<dbReference type="InterPro" id="IPR027330">
    <property type="entry name" value="TPX2_central_dom"/>
</dbReference>
<evidence type="ECO:0000256" key="3">
    <source>
        <dbReference type="ARBA" id="ARBA00005885"/>
    </source>
</evidence>
<proteinExistence type="inferred from homology"/>
<dbReference type="PANTHER" id="PTHR14326:SF44">
    <property type="entry name" value="TARGETING PROTEIN FOR XKLP2"/>
    <property type="match status" value="1"/>
</dbReference>
<reference evidence="11 12" key="1">
    <citation type="submission" date="2024-04" db="EMBL/GenBank/DDBJ databases">
        <authorList>
            <consortium name="Genoscope - CEA"/>
            <person name="William W."/>
        </authorList>
    </citation>
    <scope>NUCLEOTIDE SEQUENCE [LARGE SCALE GENOMIC DNA]</scope>
</reference>